<accession>A0A9X3P6X9</accession>
<sequence length="94" mass="10694">MRRSSQEHTTDLFQRLGEVTIAARPAAVLWPGRGDAVAIDFLDNGHRYAAAYRLDGAARLDPQPRYEDLHDQQHLDALLVNLIGLWSRRWRTGS</sequence>
<keyword evidence="2" id="KW-1185">Reference proteome</keyword>
<dbReference type="EMBL" id="JAPZVP010000002">
    <property type="protein sequence ID" value="MDA1358666.1"/>
    <property type="molecule type" value="Genomic_DNA"/>
</dbReference>
<organism evidence="1 2">
    <name type="scientific">Glycomyces luteolus</name>
    <dbReference type="NCBI Taxonomy" id="2670330"/>
    <lineage>
        <taxon>Bacteria</taxon>
        <taxon>Bacillati</taxon>
        <taxon>Actinomycetota</taxon>
        <taxon>Actinomycetes</taxon>
        <taxon>Glycomycetales</taxon>
        <taxon>Glycomycetaceae</taxon>
        <taxon>Glycomyces</taxon>
    </lineage>
</organism>
<comment type="caution">
    <text evidence="1">The sequence shown here is derived from an EMBL/GenBank/DDBJ whole genome shotgun (WGS) entry which is preliminary data.</text>
</comment>
<dbReference type="Proteomes" id="UP001146067">
    <property type="component" value="Unassembled WGS sequence"/>
</dbReference>
<proteinExistence type="predicted"/>
<dbReference type="RefSeq" id="WP_270108473.1">
    <property type="nucleotide sequence ID" value="NZ_JAPZVP010000002.1"/>
</dbReference>
<evidence type="ECO:0000313" key="1">
    <source>
        <dbReference type="EMBL" id="MDA1358666.1"/>
    </source>
</evidence>
<name>A0A9X3P6X9_9ACTN</name>
<protein>
    <submittedName>
        <fullName evidence="1">Uncharacterized protein</fullName>
    </submittedName>
</protein>
<gene>
    <name evidence="1" type="ORF">O1R50_03475</name>
</gene>
<reference evidence="1" key="1">
    <citation type="submission" date="2022-12" db="EMBL/GenBank/DDBJ databases">
        <title>Gycomyces niveus sp.nov.,a novel actinomycete isolated from soil in Shouguan.</title>
        <authorList>
            <person name="Yang X."/>
        </authorList>
    </citation>
    <scope>NUCLEOTIDE SEQUENCE</scope>
    <source>
        <strain evidence="1">NEAU-A15</strain>
    </source>
</reference>
<dbReference type="AlphaFoldDB" id="A0A9X3P6X9"/>
<evidence type="ECO:0000313" key="2">
    <source>
        <dbReference type="Proteomes" id="UP001146067"/>
    </source>
</evidence>